<evidence type="ECO:0000256" key="15">
    <source>
        <dbReference type="SAM" id="MobiDB-lite"/>
    </source>
</evidence>
<feature type="compositionally biased region" description="Polar residues" evidence="15">
    <location>
        <begin position="1647"/>
        <end position="1662"/>
    </location>
</feature>
<dbReference type="InterPro" id="IPR005446">
    <property type="entry name" value="VDCC_L_a1su"/>
</dbReference>
<keyword evidence="8 14" id="KW-0106">Calcium</keyword>
<evidence type="ECO:0000256" key="13">
    <source>
        <dbReference type="ARBA" id="ARBA00023303"/>
    </source>
</evidence>
<dbReference type="Gene3D" id="1.10.287.70">
    <property type="match status" value="4"/>
</dbReference>
<feature type="transmembrane region" description="Helical" evidence="16">
    <location>
        <begin position="722"/>
        <end position="740"/>
    </location>
</feature>
<evidence type="ECO:0000256" key="9">
    <source>
        <dbReference type="ARBA" id="ARBA00022882"/>
    </source>
</evidence>
<keyword evidence="10 16" id="KW-1133">Transmembrane helix</keyword>
<dbReference type="Gene3D" id="6.10.250.2180">
    <property type="match status" value="1"/>
</dbReference>
<dbReference type="PRINTS" id="PR00167">
    <property type="entry name" value="CACHANNEL"/>
</dbReference>
<dbReference type="Pfam" id="PF08763">
    <property type="entry name" value="Ca_chan_IQ"/>
    <property type="match status" value="1"/>
</dbReference>
<evidence type="ECO:0000256" key="10">
    <source>
        <dbReference type="ARBA" id="ARBA00022989"/>
    </source>
</evidence>
<evidence type="ECO:0000256" key="6">
    <source>
        <dbReference type="ARBA" id="ARBA00022723"/>
    </source>
</evidence>
<keyword evidence="7" id="KW-0677">Repeat</keyword>
<keyword evidence="4 14" id="KW-0107">Calcium channel</keyword>
<feature type="transmembrane region" description="Helical" evidence="16">
    <location>
        <begin position="44"/>
        <end position="64"/>
    </location>
</feature>
<evidence type="ECO:0000256" key="16">
    <source>
        <dbReference type="SAM" id="Phobius"/>
    </source>
</evidence>
<feature type="transmembrane region" description="Helical" evidence="16">
    <location>
        <begin position="429"/>
        <end position="447"/>
    </location>
</feature>
<reference evidence="18 19" key="2">
    <citation type="journal article" date="2022" name="Mol. Biol. Evol.">
        <title>Comparative Genomics Reveals Insights into the Divergent Evolution of Astigmatic Mites and Household Pest Adaptations.</title>
        <authorList>
            <person name="Xiong Q."/>
            <person name="Wan A.T."/>
            <person name="Liu X."/>
            <person name="Fung C.S."/>
            <person name="Xiao X."/>
            <person name="Malainual N."/>
            <person name="Hou J."/>
            <person name="Wang L."/>
            <person name="Wang M."/>
            <person name="Yang K.Y."/>
            <person name="Cui Y."/>
            <person name="Leung E.L."/>
            <person name="Nong W."/>
            <person name="Shin S.K."/>
            <person name="Au S.W."/>
            <person name="Jeong K.Y."/>
            <person name="Chew F.T."/>
            <person name="Hui J.H."/>
            <person name="Leung T.F."/>
            <person name="Tungtrongchitr A."/>
            <person name="Zhong N."/>
            <person name="Liu Z."/>
            <person name="Tsui S.K."/>
        </authorList>
    </citation>
    <scope>NUCLEOTIDE SEQUENCE [LARGE SCALE GENOMIC DNA]</scope>
    <source>
        <strain evidence="18">Derp</strain>
    </source>
</reference>
<feature type="region of interest" description="Disordered" evidence="15">
    <location>
        <begin position="1674"/>
        <end position="1706"/>
    </location>
</feature>
<dbReference type="InterPro" id="IPR031649">
    <property type="entry name" value="GPHH_dom"/>
</dbReference>
<evidence type="ECO:0000256" key="4">
    <source>
        <dbReference type="ARBA" id="ARBA00022673"/>
    </source>
</evidence>
<feature type="transmembrane region" description="Helical" evidence="16">
    <location>
        <begin position="1256"/>
        <end position="1281"/>
    </location>
</feature>
<feature type="transmembrane region" description="Helical" evidence="16">
    <location>
        <begin position="795"/>
        <end position="818"/>
    </location>
</feature>
<feature type="transmembrane region" description="Helical" evidence="16">
    <location>
        <begin position="216"/>
        <end position="237"/>
    </location>
</feature>
<evidence type="ECO:0000256" key="2">
    <source>
        <dbReference type="ARBA" id="ARBA00022448"/>
    </source>
</evidence>
<evidence type="ECO:0000313" key="19">
    <source>
        <dbReference type="Proteomes" id="UP000887458"/>
    </source>
</evidence>
<keyword evidence="2" id="KW-0813">Transport</keyword>
<evidence type="ECO:0000256" key="8">
    <source>
        <dbReference type="ARBA" id="ARBA00022837"/>
    </source>
</evidence>
<feature type="non-terminal residue" evidence="18">
    <location>
        <position position="1738"/>
    </location>
</feature>
<evidence type="ECO:0000256" key="7">
    <source>
        <dbReference type="ARBA" id="ARBA00022737"/>
    </source>
</evidence>
<dbReference type="PANTHER" id="PTHR45628:SF1">
    <property type="entry name" value="VOLTAGE-DEPENDENT CALCIUM CHANNEL TYPE D SUBUNIT ALPHA-1"/>
    <property type="match status" value="1"/>
</dbReference>
<dbReference type="Pfam" id="PF16905">
    <property type="entry name" value="GPHH"/>
    <property type="match status" value="1"/>
</dbReference>
<evidence type="ECO:0000259" key="17">
    <source>
        <dbReference type="SMART" id="SM01062"/>
    </source>
</evidence>
<sequence>MFYTPFEWLILVTICLNCIALGVYTPYPGGDSNDTNLVLEKIEYVFLVIFTLECIMKILAYGFIVHQSAYLRSAWNLLDFIIVVIGLISTVVQQISAEGIDVKALRAFRVLRPLRLVSGVPSLQVVLNSIIKAMVPLLHIALLVIFVIVIYAIIGLELFVGRMHRTCFNNITNEMMKEPMLCGGEYMCQDIESPDPYVCREYYEGPNDGITNFDNFGLAMLTVFQCVTNEGWTDVLYYINDSVGNSWPWIYFISLIILGSFFVMNLVLGVLSGEFSKEREKAKARGDFHKLREKQQIEEDLRGYLDWITQAEDIDPDDKDNGGVGGVSGGGGGGGGSSGGNRGRERGQDNEENQIEGDENENQEKQPSYWTMKKIQLSRINRRMRRACRKICKSQALYWTIIVLVFLNTLTLASEHYNQPQWLDDFQEVANVVFVTLFLLEMLLKMYSLGLKGYFFSLFNRFDCFVVISSIIESILTYSDIMPPLGVSVLRCVRLLRIFKVTKYWLSLRNLVASLINSMRAIASLLLLLFLFIVIFSLLGMQVFGGKFNFPEQKPRHNFDSFWQSLLTVFQILTGEDWNVVMYDGIKAYGGVSKPGILACVYFIILFICDILLNVFLAIAVDNLADAESLTIEKEDDDEEEDDVDEGIEVLTPEEMAKREIEQRRLRRKLQNNMKIGARPKRLSEVNIPKKIPPIPKSRSFFIFSHTNKFRVACHRFINHNYFGNIVLVCIIISSTMLAAEDPLNAVSYRNIILNYFDYFFTTIFTIEISLKTITYGVILHKGSFCRSYFNLLDILVVCCSLISFFFSNGTFSVIKILRVLRVLRPLRAINRAKGLKLVVKSVLVAIKMIGQILMVTYLLQFMFAVVAVQLFKGTFFECTDISKSVEEECQGYFISYDDEGNPEIFERKWDRNKFHFDDIGAAMLTLCTVSTFEGWPDLLHRSIDSHAENYGPVYNNRPYVAIFYIIYIIVIAFFMVNIFVGFVIVTFQNEGEQEYKNCELDKNQRNCIEFALKARPVRRYIPKVWWLVTSHYFEYLIFAMILLNTITLAMRYNDQPESYSYVLNVLNIIFTALFTVEFVLKLFAFRFKNYFGDPWNCFDFFIVLGSLIDIVFEQINPHESKGKATVRPTFLRLFRVMRLVKLLSRGEGIRTLLWTFLKSFQALPYVALLILMLFFIYAVIGMQVFGKIGLDDETSITRNNNFQTFFQAILVLFRSATGEAWQEIMMDCADTHDVKCDPRSDEGSKDRNANCGSMLAIPYFISFYILCSFLIINLFVAVIMDNFDYLTRDWSILGPHHLDEFVRLWSEYDPDAKGRIKHLDVVTLLRKISPPLGFGKLCPHRVACKRLVSMNMPLNSDGTVMFNATLFAIVRTALKIKTDGNIDEANEELRAVIRKIWKRTSPKLLDQVVPPATDDEVTVGKFYATFLIQDYFRRFKKKKEERERMNNRDLEDTVALQAGLRSLHEFGPEIRRAVSGNLDEDNFENGPDWEPMHRRNHTLFGNVWSQLSTVKLRKAPATFHQSDGKDDHEFVFSRVQSNQQQRNGRNDRSSESIMENNRMLHHHHHRYCQQQQQQRIYRNQHQQLRFVPFHSTTTTSSSASSLMTTANLQSKSFLNKPPPPPPPKKSRSKSSSYTDASILNNNNNNRQQRLSLPRPSTSKSINIVHSDSNLILINNNHNNHNRKPFDDNGDGKTGKTGDKKQQSGAVDALVDRILREEGLGKYIDSAVIRAAQQELAE</sequence>
<reference evidence="18 19" key="1">
    <citation type="journal article" date="2018" name="J. Allergy Clin. Immunol.">
        <title>High-quality assembly of Dermatophagoides pteronyssinus genome and transcriptome reveals a wide range of novel allergens.</title>
        <authorList>
            <person name="Liu X.Y."/>
            <person name="Yang K.Y."/>
            <person name="Wang M.Q."/>
            <person name="Kwok J.S."/>
            <person name="Zeng X."/>
            <person name="Yang Z."/>
            <person name="Xiao X.J."/>
            <person name="Lau C.P."/>
            <person name="Li Y."/>
            <person name="Huang Z.M."/>
            <person name="Ba J.G."/>
            <person name="Yim A.K."/>
            <person name="Ouyang C.Y."/>
            <person name="Ngai S.M."/>
            <person name="Chan T.F."/>
            <person name="Leung E.L."/>
            <person name="Liu L."/>
            <person name="Liu Z.G."/>
            <person name="Tsui S.K."/>
        </authorList>
    </citation>
    <scope>NUCLEOTIDE SEQUENCE [LARGE SCALE GENOMIC DNA]</scope>
    <source>
        <strain evidence="18">Derp</strain>
    </source>
</reference>
<accession>A0ABQ8JNX2</accession>
<keyword evidence="12 16" id="KW-0472">Membrane</keyword>
<evidence type="ECO:0000256" key="1">
    <source>
        <dbReference type="ARBA" id="ARBA00004141"/>
    </source>
</evidence>
<feature type="compositionally biased region" description="Basic and acidic residues" evidence="15">
    <location>
        <begin position="1684"/>
        <end position="1702"/>
    </location>
</feature>
<feature type="transmembrane region" description="Helical" evidence="16">
    <location>
        <begin position="249"/>
        <end position="271"/>
    </location>
</feature>
<feature type="transmembrane region" description="Helical" evidence="16">
    <location>
        <begin position="396"/>
        <end position="417"/>
    </location>
</feature>
<feature type="transmembrane region" description="Helical" evidence="16">
    <location>
        <begin position="137"/>
        <end position="160"/>
    </location>
</feature>
<dbReference type="InterPro" id="IPR050599">
    <property type="entry name" value="VDCC_alpha-1_subunit"/>
</dbReference>
<feature type="transmembrane region" description="Helical" evidence="16">
    <location>
        <begin position="1163"/>
        <end position="1181"/>
    </location>
</feature>
<feature type="transmembrane region" description="Helical" evidence="16">
    <location>
        <begin position="70"/>
        <end position="92"/>
    </location>
</feature>
<feature type="transmembrane region" description="Helical" evidence="16">
    <location>
        <begin position="962"/>
        <end position="988"/>
    </location>
</feature>
<dbReference type="Gene3D" id="1.20.120.350">
    <property type="entry name" value="Voltage-gated potassium channels. Chain C"/>
    <property type="match status" value="4"/>
</dbReference>
<keyword evidence="5 16" id="KW-0812">Transmembrane</keyword>
<feature type="compositionally biased region" description="Gly residues" evidence="15">
    <location>
        <begin position="322"/>
        <end position="341"/>
    </location>
</feature>
<keyword evidence="3 14" id="KW-0109">Calcium transport</keyword>
<feature type="transmembrane region" description="Helical" evidence="16">
    <location>
        <begin position="597"/>
        <end position="621"/>
    </location>
</feature>
<dbReference type="InterPro" id="IPR002077">
    <property type="entry name" value="VDCCAlpha1"/>
</dbReference>
<dbReference type="SUPFAM" id="SSF81324">
    <property type="entry name" value="Voltage-gated potassium channels"/>
    <property type="match status" value="4"/>
</dbReference>
<dbReference type="InterPro" id="IPR005821">
    <property type="entry name" value="Ion_trans_dom"/>
</dbReference>
<feature type="compositionally biased region" description="Acidic residues" evidence="15">
    <location>
        <begin position="350"/>
        <end position="361"/>
    </location>
</feature>
<evidence type="ECO:0000313" key="18">
    <source>
        <dbReference type="EMBL" id="KAH9424303.1"/>
    </source>
</evidence>
<evidence type="ECO:0000256" key="3">
    <source>
        <dbReference type="ARBA" id="ARBA00022568"/>
    </source>
</evidence>
<dbReference type="PANTHER" id="PTHR45628">
    <property type="entry name" value="VOLTAGE-DEPENDENT CALCIUM CHANNEL TYPE A SUBUNIT ALPHA-1"/>
    <property type="match status" value="1"/>
</dbReference>
<evidence type="ECO:0000256" key="14">
    <source>
        <dbReference type="RuleBase" id="RU003808"/>
    </source>
</evidence>
<feature type="transmembrane region" description="Helical" evidence="16">
    <location>
        <begin position="1025"/>
        <end position="1050"/>
    </location>
</feature>
<keyword evidence="13" id="KW-0407">Ion channel</keyword>
<comment type="subcellular location">
    <subcellularLocation>
        <location evidence="1 14">Membrane</location>
        <topology evidence="1 14">Multi-pass membrane protein</topology>
    </subcellularLocation>
</comment>
<organism evidence="18 19">
    <name type="scientific">Dermatophagoides pteronyssinus</name>
    <name type="common">European house dust mite</name>
    <dbReference type="NCBI Taxonomy" id="6956"/>
    <lineage>
        <taxon>Eukaryota</taxon>
        <taxon>Metazoa</taxon>
        <taxon>Ecdysozoa</taxon>
        <taxon>Arthropoda</taxon>
        <taxon>Chelicerata</taxon>
        <taxon>Arachnida</taxon>
        <taxon>Acari</taxon>
        <taxon>Acariformes</taxon>
        <taxon>Sarcoptiformes</taxon>
        <taxon>Astigmata</taxon>
        <taxon>Psoroptidia</taxon>
        <taxon>Analgoidea</taxon>
        <taxon>Pyroglyphidae</taxon>
        <taxon>Dermatophagoidinae</taxon>
        <taxon>Dermatophagoides</taxon>
    </lineage>
</organism>
<comment type="caution">
    <text evidence="18">The sequence shown here is derived from an EMBL/GenBank/DDBJ whole genome shotgun (WGS) entry which is preliminary data.</text>
</comment>
<feature type="region of interest" description="Disordered" evidence="15">
    <location>
        <begin position="313"/>
        <end position="368"/>
    </location>
</feature>
<keyword evidence="6" id="KW-0479">Metal-binding</keyword>
<protein>
    <recommendedName>
        <fullName evidence="14">Voltage-dependent L-type calcium channel subunit alpha</fullName>
    </recommendedName>
</protein>
<comment type="similarity">
    <text evidence="14">Belongs to the calcium channel alpha-1 subunit (TC 1.A.1.11) family.</text>
</comment>
<evidence type="ECO:0000256" key="5">
    <source>
        <dbReference type="ARBA" id="ARBA00022692"/>
    </source>
</evidence>
<keyword evidence="9 14" id="KW-0851">Voltage-gated channel</keyword>
<dbReference type="EMBL" id="NJHN03000029">
    <property type="protein sequence ID" value="KAH9424303.1"/>
    <property type="molecule type" value="Genomic_DNA"/>
</dbReference>
<keyword evidence="11" id="KW-0406">Ion transport</keyword>
<feature type="transmembrane region" description="Helical" evidence="16">
    <location>
        <begin position="6"/>
        <end position="24"/>
    </location>
</feature>
<dbReference type="PRINTS" id="PR01630">
    <property type="entry name" value="LVDCCALPHA1"/>
</dbReference>
<dbReference type="Proteomes" id="UP000887458">
    <property type="component" value="Unassembled WGS sequence"/>
</dbReference>
<name>A0ABQ8JNX2_DERPT</name>
<feature type="domain" description="Voltage-dependent calcium channel alpha-1 subunit IQ" evidence="17">
    <location>
        <begin position="1415"/>
        <end position="1449"/>
    </location>
</feature>
<comment type="function">
    <text evidence="14">Voltage-sensitive calcium channels (VSCC) mediate the entry of calcium ions into excitable cells and are also involved in a variety of calcium-dependent processes, including muscle contraction, hormone or neurotransmitter release, gene expression, cell motility, cell division and cell death.</text>
</comment>
<evidence type="ECO:0000256" key="12">
    <source>
        <dbReference type="ARBA" id="ARBA00023136"/>
    </source>
</evidence>
<proteinExistence type="inferred from homology"/>
<dbReference type="InterPro" id="IPR014873">
    <property type="entry name" value="VDCC_a1su_IQ"/>
</dbReference>
<dbReference type="Pfam" id="PF00520">
    <property type="entry name" value="Ion_trans"/>
    <property type="match status" value="4"/>
</dbReference>
<feature type="transmembrane region" description="Helical" evidence="16">
    <location>
        <begin position="1062"/>
        <end position="1084"/>
    </location>
</feature>
<feature type="region of interest" description="Disordered" evidence="15">
    <location>
        <begin position="1611"/>
        <end position="1662"/>
    </location>
</feature>
<keyword evidence="19" id="KW-1185">Reference proteome</keyword>
<feature type="transmembrane region" description="Helical" evidence="16">
    <location>
        <begin position="752"/>
        <end position="775"/>
    </location>
</feature>
<feature type="transmembrane region" description="Helical" evidence="16">
    <location>
        <begin position="521"/>
        <end position="544"/>
    </location>
</feature>
<dbReference type="SMART" id="SM01062">
    <property type="entry name" value="Ca_chan_IQ"/>
    <property type="match status" value="1"/>
</dbReference>
<gene>
    <name evidence="18" type="ORF">DERP_004485</name>
</gene>
<dbReference type="Gene3D" id="6.10.250.2500">
    <property type="match status" value="1"/>
</dbReference>
<evidence type="ECO:0000256" key="11">
    <source>
        <dbReference type="ARBA" id="ARBA00023065"/>
    </source>
</evidence>
<dbReference type="InterPro" id="IPR027359">
    <property type="entry name" value="Volt_channel_dom_sf"/>
</dbReference>